<feature type="compositionally biased region" description="Basic and acidic residues" evidence="1">
    <location>
        <begin position="157"/>
        <end position="169"/>
    </location>
</feature>
<keyword evidence="2" id="KW-0812">Transmembrane</keyword>
<protein>
    <submittedName>
        <fullName evidence="3">Uncharacterized protein</fullName>
    </submittedName>
</protein>
<sequence>MDKMSWLGVNARNLSRCGSRRTNMGVAPVRTAAPICHGIRQASTTPPETGQTIKKKAKEAATSAKKTSISSSAHEETSGDGLAPPSNTQGARKSKAAAPAKASAASTIDAPEPAAPSASATRAAAAASTTRFTLPLAQSSAPRTAAVQTGTSTPMRDSTKPKVDPSSPEYKEAARKWVGTIIALPILVVTSYFLFNRLILGNNPSLEDYRSKPRPSQTAESAKTGDA</sequence>
<proteinExistence type="predicted"/>
<evidence type="ECO:0000256" key="2">
    <source>
        <dbReference type="SAM" id="Phobius"/>
    </source>
</evidence>
<accession>A0A194W3G1</accession>
<organism evidence="3 4">
    <name type="scientific">Cytospora mali</name>
    <name type="common">Apple Valsa canker fungus</name>
    <name type="synonym">Valsa mali</name>
    <dbReference type="NCBI Taxonomy" id="578113"/>
    <lineage>
        <taxon>Eukaryota</taxon>
        <taxon>Fungi</taxon>
        <taxon>Dikarya</taxon>
        <taxon>Ascomycota</taxon>
        <taxon>Pezizomycotina</taxon>
        <taxon>Sordariomycetes</taxon>
        <taxon>Sordariomycetidae</taxon>
        <taxon>Diaporthales</taxon>
        <taxon>Cytosporaceae</taxon>
        <taxon>Cytospora</taxon>
    </lineage>
</organism>
<dbReference type="Proteomes" id="UP000078559">
    <property type="component" value="Chromosome 6"/>
</dbReference>
<feature type="compositionally biased region" description="Polar residues" evidence="1">
    <location>
        <begin position="136"/>
        <end position="156"/>
    </location>
</feature>
<feature type="compositionally biased region" description="Low complexity" evidence="1">
    <location>
        <begin position="96"/>
        <end position="122"/>
    </location>
</feature>
<feature type="compositionally biased region" description="Low complexity" evidence="1">
    <location>
        <begin position="60"/>
        <end position="72"/>
    </location>
</feature>
<feature type="region of interest" description="Disordered" evidence="1">
    <location>
        <begin position="37"/>
        <end position="122"/>
    </location>
</feature>
<gene>
    <name evidence="3" type="ORF">VM1G_06269</name>
</gene>
<evidence type="ECO:0000313" key="4">
    <source>
        <dbReference type="Proteomes" id="UP000078559"/>
    </source>
</evidence>
<feature type="transmembrane region" description="Helical" evidence="2">
    <location>
        <begin position="177"/>
        <end position="195"/>
    </location>
</feature>
<keyword evidence="2" id="KW-1133">Transmembrane helix</keyword>
<dbReference type="AlphaFoldDB" id="A0A194W3G1"/>
<dbReference type="OrthoDB" id="3784821at2759"/>
<dbReference type="EMBL" id="CM003103">
    <property type="protein sequence ID" value="KUI70812.1"/>
    <property type="molecule type" value="Genomic_DNA"/>
</dbReference>
<keyword evidence="4" id="KW-1185">Reference proteome</keyword>
<feature type="region of interest" description="Disordered" evidence="1">
    <location>
        <begin position="204"/>
        <end position="227"/>
    </location>
</feature>
<evidence type="ECO:0000313" key="3">
    <source>
        <dbReference type="EMBL" id="KUI70812.1"/>
    </source>
</evidence>
<feature type="region of interest" description="Disordered" evidence="1">
    <location>
        <begin position="134"/>
        <end position="169"/>
    </location>
</feature>
<feature type="compositionally biased region" description="Polar residues" evidence="1">
    <location>
        <begin position="41"/>
        <end position="51"/>
    </location>
</feature>
<evidence type="ECO:0000256" key="1">
    <source>
        <dbReference type="SAM" id="MobiDB-lite"/>
    </source>
</evidence>
<keyword evidence="2" id="KW-0472">Membrane</keyword>
<reference evidence="3" key="1">
    <citation type="submission" date="2014-12" db="EMBL/GenBank/DDBJ databases">
        <title>Genome Sequence of Valsa Canker Pathogens Uncovers a Specific Adaption of Colonization on Woody Bark.</title>
        <authorList>
            <person name="Yin Z."/>
            <person name="Liu H."/>
            <person name="Gao X."/>
            <person name="Li Z."/>
            <person name="Song N."/>
            <person name="Ke X."/>
            <person name="Dai Q."/>
            <person name="Wu Y."/>
            <person name="Sun Y."/>
            <person name="Xu J.-R."/>
            <person name="Kang Z.K."/>
            <person name="Wang L."/>
            <person name="Huang L."/>
        </authorList>
    </citation>
    <scope>NUCLEOTIDE SEQUENCE [LARGE SCALE GENOMIC DNA]</scope>
    <source>
        <strain evidence="3">03-8</strain>
    </source>
</reference>
<name>A0A194W3G1_CYTMA</name>